<feature type="domain" description="SLBB" evidence="16">
    <location>
        <begin position="134"/>
        <end position="215"/>
    </location>
</feature>
<dbReference type="InterPro" id="IPR054765">
    <property type="entry name" value="SLBB_dom"/>
</dbReference>
<evidence type="ECO:0000256" key="11">
    <source>
        <dbReference type="ARBA" id="ARBA00023136"/>
    </source>
</evidence>
<feature type="domain" description="Polysaccharide export protein N-terminal" evidence="15">
    <location>
        <begin position="45"/>
        <end position="131"/>
    </location>
</feature>
<evidence type="ECO:0000256" key="9">
    <source>
        <dbReference type="ARBA" id="ARBA00023065"/>
    </source>
</evidence>
<dbReference type="InterPro" id="IPR003715">
    <property type="entry name" value="Poly_export_N"/>
</dbReference>
<dbReference type="PANTHER" id="PTHR33619">
    <property type="entry name" value="POLYSACCHARIDE EXPORT PROTEIN GFCE-RELATED"/>
    <property type="match status" value="1"/>
</dbReference>
<keyword evidence="11" id="KW-0472">Membrane</keyword>
<evidence type="ECO:0000256" key="3">
    <source>
        <dbReference type="ARBA" id="ARBA00022448"/>
    </source>
</evidence>
<keyword evidence="9" id="KW-0406">Ion transport</keyword>
<evidence type="ECO:0000256" key="8">
    <source>
        <dbReference type="ARBA" id="ARBA00023047"/>
    </source>
</evidence>
<evidence type="ECO:0000256" key="5">
    <source>
        <dbReference type="ARBA" id="ARBA00022597"/>
    </source>
</evidence>
<dbReference type="RefSeq" id="WP_289412245.1">
    <property type="nucleotide sequence ID" value="NZ_JAQIBD010000001.1"/>
</dbReference>
<proteinExistence type="inferred from homology"/>
<evidence type="ECO:0000256" key="10">
    <source>
        <dbReference type="ARBA" id="ARBA00023114"/>
    </source>
</evidence>
<evidence type="ECO:0000256" key="1">
    <source>
        <dbReference type="ARBA" id="ARBA00004571"/>
    </source>
</evidence>
<evidence type="ECO:0000256" key="7">
    <source>
        <dbReference type="ARBA" id="ARBA00022729"/>
    </source>
</evidence>
<dbReference type="Pfam" id="PF02563">
    <property type="entry name" value="Poly_export"/>
    <property type="match status" value="1"/>
</dbReference>
<evidence type="ECO:0000259" key="15">
    <source>
        <dbReference type="Pfam" id="PF02563"/>
    </source>
</evidence>
<evidence type="ECO:0000313" key="18">
    <source>
        <dbReference type="Proteomes" id="UP001169069"/>
    </source>
</evidence>
<keyword evidence="8" id="KW-0625">Polysaccharide transport</keyword>
<evidence type="ECO:0000259" key="16">
    <source>
        <dbReference type="Pfam" id="PF22461"/>
    </source>
</evidence>
<keyword evidence="5" id="KW-0762">Sugar transport</keyword>
<dbReference type="Proteomes" id="UP001169069">
    <property type="component" value="Unassembled WGS sequence"/>
</dbReference>
<keyword evidence="14" id="KW-0449">Lipoprotein</keyword>
<name>A0ABT7QVV4_9BACT</name>
<protein>
    <submittedName>
        <fullName evidence="17">Polysaccharide export protein</fullName>
    </submittedName>
</protein>
<keyword evidence="3" id="KW-0813">Transport</keyword>
<organism evidence="17 18">
    <name type="scientific">Sulfurovum zhangzhouensis</name>
    <dbReference type="NCBI Taxonomy" id="3019067"/>
    <lineage>
        <taxon>Bacteria</taxon>
        <taxon>Pseudomonadati</taxon>
        <taxon>Campylobacterota</taxon>
        <taxon>Epsilonproteobacteria</taxon>
        <taxon>Campylobacterales</taxon>
        <taxon>Sulfurovaceae</taxon>
        <taxon>Sulfurovum</taxon>
    </lineage>
</organism>
<keyword evidence="12" id="KW-0564">Palmitate</keyword>
<comment type="subcellular location">
    <subcellularLocation>
        <location evidence="1">Cell outer membrane</location>
        <topology evidence="1">Multi-pass membrane protein</topology>
    </subcellularLocation>
</comment>
<reference evidence="17" key="1">
    <citation type="submission" date="2023-01" db="EMBL/GenBank/DDBJ databases">
        <title>Sulfurovum sp. zt1-1 genome assembly.</title>
        <authorList>
            <person name="Wang J."/>
        </authorList>
    </citation>
    <scope>NUCLEOTIDE SEQUENCE</scope>
    <source>
        <strain evidence="17">Zt1-1</strain>
    </source>
</reference>
<keyword evidence="10" id="KW-0626">Porin</keyword>
<evidence type="ECO:0000256" key="13">
    <source>
        <dbReference type="ARBA" id="ARBA00023237"/>
    </source>
</evidence>
<evidence type="ECO:0000256" key="14">
    <source>
        <dbReference type="ARBA" id="ARBA00023288"/>
    </source>
</evidence>
<evidence type="ECO:0000313" key="17">
    <source>
        <dbReference type="EMBL" id="MDM5270968.1"/>
    </source>
</evidence>
<gene>
    <name evidence="17" type="ORF">PGH07_02105</name>
</gene>
<keyword evidence="13" id="KW-0998">Cell outer membrane</keyword>
<comment type="similarity">
    <text evidence="2">Belongs to the BexD/CtrA/VexA family.</text>
</comment>
<keyword evidence="4" id="KW-1134">Transmembrane beta strand</keyword>
<evidence type="ECO:0000256" key="4">
    <source>
        <dbReference type="ARBA" id="ARBA00022452"/>
    </source>
</evidence>
<dbReference type="InterPro" id="IPR049712">
    <property type="entry name" value="Poly_export"/>
</dbReference>
<dbReference type="Pfam" id="PF22461">
    <property type="entry name" value="SLBB_2"/>
    <property type="match status" value="1"/>
</dbReference>
<dbReference type="EMBL" id="JAQIBD010000001">
    <property type="protein sequence ID" value="MDM5270968.1"/>
    <property type="molecule type" value="Genomic_DNA"/>
</dbReference>
<keyword evidence="6" id="KW-0812">Transmembrane</keyword>
<evidence type="ECO:0000256" key="2">
    <source>
        <dbReference type="ARBA" id="ARBA00009450"/>
    </source>
</evidence>
<evidence type="ECO:0000256" key="6">
    <source>
        <dbReference type="ARBA" id="ARBA00022692"/>
    </source>
</evidence>
<dbReference type="Gene3D" id="3.30.1950.10">
    <property type="entry name" value="wza like domain"/>
    <property type="match status" value="1"/>
</dbReference>
<dbReference type="PROSITE" id="PS51257">
    <property type="entry name" value="PROKAR_LIPOPROTEIN"/>
    <property type="match status" value="1"/>
</dbReference>
<keyword evidence="18" id="KW-1185">Reference proteome</keyword>
<dbReference type="Gene3D" id="3.10.560.10">
    <property type="entry name" value="Outer membrane lipoprotein wza domain like"/>
    <property type="match status" value="1"/>
</dbReference>
<sequence>MSKKVVLVIVGLLLFISGCSENSNYKLLQTKNAKSKKPTQVTSQSIEYRILPQDRLNIILYKNPEQSSAVSLQGLGQTINSEGMLVNASGDITMPLIGKIKVAGLTQTQAADRITYAYKTYLRTPSVYLEVMNKRIYVLGEVKNPGIVKLDKEKMTLFEALAFAGDLEDSAVRDNIIIVSNDPKYGLVMRSVDLTNFDTMNYSELMLRPNDIVYVQPDGWKEFRVASDNLTAPFETIAKIASPFVTIKYLKN</sequence>
<accession>A0ABT7QVV4</accession>
<dbReference type="PANTHER" id="PTHR33619:SF3">
    <property type="entry name" value="POLYSACCHARIDE EXPORT PROTEIN GFCE-RELATED"/>
    <property type="match status" value="1"/>
</dbReference>
<comment type="caution">
    <text evidence="17">The sequence shown here is derived from an EMBL/GenBank/DDBJ whole genome shotgun (WGS) entry which is preliminary data.</text>
</comment>
<keyword evidence="7" id="KW-0732">Signal</keyword>
<evidence type="ECO:0000256" key="12">
    <source>
        <dbReference type="ARBA" id="ARBA00023139"/>
    </source>
</evidence>